<dbReference type="GO" id="GO:0016491">
    <property type="term" value="F:oxidoreductase activity"/>
    <property type="evidence" value="ECO:0007669"/>
    <property type="project" value="TreeGrafter"/>
</dbReference>
<dbReference type="Gene3D" id="1.25.10.10">
    <property type="entry name" value="Leucine-rich Repeat Variant"/>
    <property type="match status" value="2"/>
</dbReference>
<dbReference type="InterPro" id="IPR011989">
    <property type="entry name" value="ARM-like"/>
</dbReference>
<name>A0AA35JQK6_9SAUR</name>
<dbReference type="SUPFAM" id="SSF48371">
    <property type="entry name" value="ARM repeat"/>
    <property type="match status" value="1"/>
</dbReference>
<dbReference type="AlphaFoldDB" id="A0AA35JQK6"/>
<accession>A0AA35JQK6</accession>
<organism evidence="2 3">
    <name type="scientific">Podarcis lilfordi</name>
    <name type="common">Lilford's wall lizard</name>
    <dbReference type="NCBI Taxonomy" id="74358"/>
    <lineage>
        <taxon>Eukaryota</taxon>
        <taxon>Metazoa</taxon>
        <taxon>Chordata</taxon>
        <taxon>Craniata</taxon>
        <taxon>Vertebrata</taxon>
        <taxon>Euteleostomi</taxon>
        <taxon>Lepidosauria</taxon>
        <taxon>Squamata</taxon>
        <taxon>Bifurcata</taxon>
        <taxon>Unidentata</taxon>
        <taxon>Episquamata</taxon>
        <taxon>Laterata</taxon>
        <taxon>Lacertibaenia</taxon>
        <taxon>Lacertidae</taxon>
        <taxon>Podarcis</taxon>
    </lineage>
</organism>
<dbReference type="Pfam" id="PF13646">
    <property type="entry name" value="HEAT_2"/>
    <property type="match status" value="1"/>
</dbReference>
<evidence type="ECO:0000256" key="1">
    <source>
        <dbReference type="SAM" id="MobiDB-lite"/>
    </source>
</evidence>
<dbReference type="InterPro" id="IPR016024">
    <property type="entry name" value="ARM-type_fold"/>
</dbReference>
<reference evidence="2" key="1">
    <citation type="submission" date="2022-12" db="EMBL/GenBank/DDBJ databases">
        <authorList>
            <person name="Alioto T."/>
            <person name="Alioto T."/>
            <person name="Gomez Garrido J."/>
        </authorList>
    </citation>
    <scope>NUCLEOTIDE SEQUENCE</scope>
</reference>
<protein>
    <submittedName>
        <fullName evidence="2">HEAT repeat-containing protein 4</fullName>
    </submittedName>
</protein>
<proteinExistence type="predicted"/>
<dbReference type="PANTHER" id="PTHR12697:SF20">
    <property type="entry name" value="HEAT REPEAT-CONTAINING PROTEIN 4"/>
    <property type="match status" value="1"/>
</dbReference>
<keyword evidence="3" id="KW-1185">Reference proteome</keyword>
<evidence type="ECO:0000313" key="2">
    <source>
        <dbReference type="EMBL" id="CAI5763890.1"/>
    </source>
</evidence>
<dbReference type="EMBL" id="OX395126">
    <property type="protein sequence ID" value="CAI5763890.1"/>
    <property type="molecule type" value="Genomic_DNA"/>
</dbReference>
<gene>
    <name evidence="2" type="ORF">PODLI_1B010712</name>
</gene>
<evidence type="ECO:0000313" key="3">
    <source>
        <dbReference type="Proteomes" id="UP001178461"/>
    </source>
</evidence>
<dbReference type="PANTHER" id="PTHR12697">
    <property type="entry name" value="PBS LYASE HEAT-LIKE PROTEIN"/>
    <property type="match status" value="1"/>
</dbReference>
<dbReference type="Proteomes" id="UP001178461">
    <property type="component" value="Chromosome 1"/>
</dbReference>
<feature type="region of interest" description="Disordered" evidence="1">
    <location>
        <begin position="111"/>
        <end position="145"/>
    </location>
</feature>
<sequence length="1048" mass="120930">MEIPTFFKSKNPFPLESSLKARVDRHSLPSRKAMLSAMRAKMPFMYQRDVRHAEEHYAEYRKQCLQNAAKNLYFSKEAVYHRGAMLQSFKDYDPRGLYDFSSVIQRKESENVVVKKQRRPSRLKPLKKLQSLEMKPDTPPSKETTADVPVCMEELIWKAKVESTLSEPSLLVPIPPPPPPPSCEPPYTQAFLTEPHEMLRDLTIKRSKARPQGTTVHEPDPGDLRWEGTMLVKLNKATAQFIVNNQPTWGGWVQGKPPGFKKQKYNWESIRYVLPDESDVELLDQIQAEDTVVKGQIQIQIDEEKKPETPLSAYYYRGPSFHMRERGVEDSVDINKTADDIAKKDLRHLARTKLRERLSARVGKYSYTTQNVFEQELYFGSAKIVHQKTKKDLIVMDNHYEYYKQLQQCYPRPPEVWSFMPPKKTVHRVQKGAIHWAALPSVIEHFTKGSETESLEPAKRERRYLYGETDLDASEEICIRKTMLEQWKAAWKYGPRWHSATIEGLIRDLADVHIQNRVNAILTCATAVLERPHEVHDASDESVIGIETGGKNLEVEDIPKKIQPLLRNTLFDKDAHVRMAAAVGFYAMGEWNPVARSIMKDALINGNSTDSWTAAQALAMEGNISFHVVKRILTQIFEQEDDATEDQACILLSRLSRQTGLVHCLLASELNSYQWKHRVLACKTFSRIPGSVSQDLKNKIVQLMWTDWKFDVRQAAAKALGHLELGKEVHDQLREKLKRGDVRMRVEALSLIGWLKFMTARLLPGFLKCFTDDFVAVRKEACWAAGELQIKEEMVLRCLFKIMQTDPLWKIKTLAIKALGQIGEASPYLKELLLWALHYEEDPGVRREACRSLITLKMKDETVRATLLERMIMEPNEMVKEEVSRAVKIFNFEQEEEHETIQMIKNKVATLSQKDLVIEKVLKIKEITKNTWQEAHRIYREKGDVFAYSSIRDIFLDVVQDIFTESFQCPSRKFSEVWIAILNILPWLGIPPTPWTQRAFLEALKIRNAEKAEFSHSADSSAVGNKMQRDITVHLCHSQTLWELHLID</sequence>
<feature type="compositionally biased region" description="Basic residues" evidence="1">
    <location>
        <begin position="115"/>
        <end position="127"/>
    </location>
</feature>